<dbReference type="SUPFAM" id="SSF52151">
    <property type="entry name" value="FabD/lysophospholipase-like"/>
    <property type="match status" value="1"/>
</dbReference>
<dbReference type="PANTHER" id="PTHR43775">
    <property type="entry name" value="FATTY ACID SYNTHASE"/>
    <property type="match status" value="1"/>
</dbReference>
<accession>A0A8H5UJG6</accession>
<dbReference type="AlphaFoldDB" id="A0A8H5UJG6"/>
<dbReference type="SMART" id="SM00827">
    <property type="entry name" value="PKS_AT"/>
    <property type="match status" value="1"/>
</dbReference>
<dbReference type="Pfam" id="PF00698">
    <property type="entry name" value="Acyl_transf_1"/>
    <property type="match status" value="1"/>
</dbReference>
<dbReference type="Gene3D" id="3.40.366.10">
    <property type="entry name" value="Malonyl-Coenzyme A Acyl Carrier Protein, domain 2"/>
    <property type="match status" value="2"/>
</dbReference>
<evidence type="ECO:0000256" key="2">
    <source>
        <dbReference type="ARBA" id="ARBA00022553"/>
    </source>
</evidence>
<feature type="domain" description="Malonyl-CoA:ACP transacylase (MAT)" evidence="3">
    <location>
        <begin position="12"/>
        <end position="267"/>
    </location>
</feature>
<dbReference type="InterPro" id="IPR014043">
    <property type="entry name" value="Acyl_transferase_dom"/>
</dbReference>
<sequence>MAQNGKGPDPKLSVSIFKKTIQSLDAHLQTPERAPEWNIEEELQKSIKTSRLNSAELSQPLCTAIQVARVHTFASIGVYPAAVVGHSSGEVAAAYAVGAITANEAIAIAFYRGLVAQLQTKSGAMAAIVMGSKEIQDVTIAGDTEAVKNMTTKVIKESHPDVMARLLQVDMAARSFPRRLPTKLFFSSVQDKLLTEASAFGPRYWQQNMESRVLFSPAVSSIIQHDISKNAVFLEVGPHSALAGPLRQIQANHSTSLTYISALVRHENDVESFLTCIRKLFTVNVEVDLTKVIAKGSILPDLPRYPWNHSER</sequence>
<dbReference type="GO" id="GO:0044550">
    <property type="term" value="P:secondary metabolite biosynthetic process"/>
    <property type="evidence" value="ECO:0007669"/>
    <property type="project" value="TreeGrafter"/>
</dbReference>
<proteinExistence type="predicted"/>
<evidence type="ECO:0000313" key="5">
    <source>
        <dbReference type="Proteomes" id="UP000532311"/>
    </source>
</evidence>
<keyword evidence="1" id="KW-0596">Phosphopantetheine</keyword>
<evidence type="ECO:0000313" key="4">
    <source>
        <dbReference type="EMBL" id="KAF5688935.1"/>
    </source>
</evidence>
<dbReference type="InterPro" id="IPR016035">
    <property type="entry name" value="Acyl_Trfase/lysoPLipase"/>
</dbReference>
<dbReference type="Proteomes" id="UP000532311">
    <property type="component" value="Unassembled WGS sequence"/>
</dbReference>
<dbReference type="InterPro" id="IPR050091">
    <property type="entry name" value="PKS_NRPS_Biosynth_Enz"/>
</dbReference>
<dbReference type="EMBL" id="JAAQPF010001334">
    <property type="protein sequence ID" value="KAF5688935.1"/>
    <property type="molecule type" value="Genomic_DNA"/>
</dbReference>
<comment type="caution">
    <text evidence="4">The sequence shown here is derived from an EMBL/GenBank/DDBJ whole genome shotgun (WGS) entry which is preliminary data.</text>
</comment>
<name>A0A8H5UJG6_9HYPO</name>
<dbReference type="PANTHER" id="PTHR43775:SF28">
    <property type="entry name" value="SYNTHASE, PUTATIVE-RELATED"/>
    <property type="match status" value="1"/>
</dbReference>
<gene>
    <name evidence="4" type="ORF">FGLOB1_14702</name>
</gene>
<reference evidence="4 5" key="1">
    <citation type="submission" date="2020-05" db="EMBL/GenBank/DDBJ databases">
        <title>Identification and distribution of gene clusters putatively required for synthesis of sphingolipid metabolism inhibitors in phylogenetically diverse species of the filamentous fungus Fusarium.</title>
        <authorList>
            <person name="Kim H.-S."/>
            <person name="Busman M."/>
            <person name="Brown D.W."/>
            <person name="Divon H."/>
            <person name="Uhlig S."/>
            <person name="Proctor R.H."/>
        </authorList>
    </citation>
    <scope>NUCLEOTIDE SEQUENCE [LARGE SCALE GENOMIC DNA]</scope>
    <source>
        <strain evidence="4 5">NRRL 26131</strain>
    </source>
</reference>
<dbReference type="GO" id="GO:0004312">
    <property type="term" value="F:fatty acid synthase activity"/>
    <property type="evidence" value="ECO:0007669"/>
    <property type="project" value="TreeGrafter"/>
</dbReference>
<evidence type="ECO:0000256" key="1">
    <source>
        <dbReference type="ARBA" id="ARBA00022450"/>
    </source>
</evidence>
<protein>
    <submittedName>
        <fullName evidence="4">Polyketide synthase</fullName>
    </submittedName>
</protein>
<keyword evidence="5" id="KW-1185">Reference proteome</keyword>
<organism evidence="4 5">
    <name type="scientific">Fusarium globosum</name>
    <dbReference type="NCBI Taxonomy" id="78864"/>
    <lineage>
        <taxon>Eukaryota</taxon>
        <taxon>Fungi</taxon>
        <taxon>Dikarya</taxon>
        <taxon>Ascomycota</taxon>
        <taxon>Pezizomycotina</taxon>
        <taxon>Sordariomycetes</taxon>
        <taxon>Hypocreomycetidae</taxon>
        <taxon>Hypocreales</taxon>
        <taxon>Nectriaceae</taxon>
        <taxon>Fusarium</taxon>
        <taxon>Fusarium fujikuroi species complex</taxon>
    </lineage>
</organism>
<dbReference type="InterPro" id="IPR001227">
    <property type="entry name" value="Ac_transferase_dom_sf"/>
</dbReference>
<dbReference type="GO" id="GO:0006633">
    <property type="term" value="P:fatty acid biosynthetic process"/>
    <property type="evidence" value="ECO:0007669"/>
    <property type="project" value="TreeGrafter"/>
</dbReference>
<evidence type="ECO:0000259" key="3">
    <source>
        <dbReference type="SMART" id="SM00827"/>
    </source>
</evidence>
<keyword evidence="2" id="KW-0597">Phosphoprotein</keyword>